<dbReference type="InterPro" id="IPR028053">
    <property type="entry name" value="Membr_insert_YidC_N"/>
</dbReference>
<evidence type="ECO:0000313" key="17">
    <source>
        <dbReference type="EMBL" id="ANW95186.1"/>
    </source>
</evidence>
<evidence type="ECO:0000256" key="6">
    <source>
        <dbReference type="ARBA" id="ARBA00022692"/>
    </source>
</evidence>
<dbReference type="KEGG" id="wfu:AXE80_02315"/>
<feature type="transmembrane region" description="Helical" evidence="13">
    <location>
        <begin position="498"/>
        <end position="518"/>
    </location>
</feature>
<dbReference type="NCBIfam" id="NF002359">
    <property type="entry name" value="PRK01318.2-6"/>
    <property type="match status" value="1"/>
</dbReference>
<keyword evidence="4 13" id="KW-0813">Transport</keyword>
<dbReference type="GO" id="GO:0032977">
    <property type="term" value="F:membrane insertase activity"/>
    <property type="evidence" value="ECO:0007669"/>
    <property type="project" value="InterPro"/>
</dbReference>
<evidence type="ECO:0000256" key="11">
    <source>
        <dbReference type="ARBA" id="ARBA00033245"/>
    </source>
</evidence>
<keyword evidence="7 13" id="KW-0653">Protein transport</keyword>
<keyword evidence="6 13" id="KW-0812">Transmembrane</keyword>
<name>A0A1B1Y336_9FLAO</name>
<feature type="transmembrane region" description="Helical" evidence="13">
    <location>
        <begin position="7"/>
        <end position="27"/>
    </location>
</feature>
<feature type="domain" description="Membrane insertase YidC N-terminal" evidence="16">
    <location>
        <begin position="89"/>
        <end position="356"/>
    </location>
</feature>
<evidence type="ECO:0000259" key="16">
    <source>
        <dbReference type="Pfam" id="PF14849"/>
    </source>
</evidence>
<dbReference type="PANTHER" id="PTHR12428:SF65">
    <property type="entry name" value="CYTOCHROME C OXIDASE ASSEMBLY PROTEIN COX18, MITOCHONDRIAL"/>
    <property type="match status" value="1"/>
</dbReference>
<dbReference type="InterPro" id="IPR001708">
    <property type="entry name" value="YidC/ALB3/OXA1/COX18"/>
</dbReference>
<feature type="transmembrane region" description="Helical" evidence="13">
    <location>
        <begin position="545"/>
        <end position="562"/>
    </location>
</feature>
<feature type="transmembrane region" description="Helical" evidence="13">
    <location>
        <begin position="374"/>
        <end position="394"/>
    </location>
</feature>
<dbReference type="GO" id="GO:0015031">
    <property type="term" value="P:protein transport"/>
    <property type="evidence" value="ECO:0007669"/>
    <property type="project" value="UniProtKB-KW"/>
</dbReference>
<protein>
    <recommendedName>
        <fullName evidence="3 13">Membrane protein insertase YidC</fullName>
    </recommendedName>
    <alternativeName>
        <fullName evidence="12 13">Foldase YidC</fullName>
    </alternativeName>
    <alternativeName>
        <fullName evidence="11 13">Membrane integrase YidC</fullName>
    </alternativeName>
    <alternativeName>
        <fullName evidence="13">Membrane protein YidC</fullName>
    </alternativeName>
</protein>
<evidence type="ECO:0000256" key="5">
    <source>
        <dbReference type="ARBA" id="ARBA00022475"/>
    </source>
</evidence>
<evidence type="ECO:0000256" key="1">
    <source>
        <dbReference type="ARBA" id="ARBA00004429"/>
    </source>
</evidence>
<feature type="compositionally biased region" description="Basic residues" evidence="14">
    <location>
        <begin position="600"/>
        <end position="611"/>
    </location>
</feature>
<evidence type="ECO:0000256" key="14">
    <source>
        <dbReference type="SAM" id="MobiDB-lite"/>
    </source>
</evidence>
<gene>
    <name evidence="13" type="primary">yidC</name>
    <name evidence="17" type="ORF">AXE80_02315</name>
</gene>
<keyword evidence="10 13" id="KW-0143">Chaperone</keyword>
<dbReference type="Pfam" id="PF02096">
    <property type="entry name" value="60KD_IMP"/>
    <property type="match status" value="1"/>
</dbReference>
<evidence type="ECO:0000256" key="9">
    <source>
        <dbReference type="ARBA" id="ARBA00023136"/>
    </source>
</evidence>
<evidence type="ECO:0000256" key="12">
    <source>
        <dbReference type="ARBA" id="ARBA00033342"/>
    </source>
</evidence>
<reference evidence="17 18" key="1">
    <citation type="submission" date="2016-02" db="EMBL/GenBank/DDBJ databases">
        <authorList>
            <person name="Wen L."/>
            <person name="He K."/>
            <person name="Yang H."/>
        </authorList>
    </citation>
    <scope>NUCLEOTIDE SEQUENCE [LARGE SCALE GENOMIC DNA]</scope>
    <source>
        <strain evidence="17 18">CZ1127</strain>
    </source>
</reference>
<dbReference type="InterPro" id="IPR028055">
    <property type="entry name" value="YidC/Oxa/ALB_C"/>
</dbReference>
<dbReference type="CDD" id="cd19961">
    <property type="entry name" value="EcYidC-like_peri"/>
    <property type="match status" value="1"/>
</dbReference>
<dbReference type="GO" id="GO:0051205">
    <property type="term" value="P:protein insertion into membrane"/>
    <property type="evidence" value="ECO:0007669"/>
    <property type="project" value="TreeGrafter"/>
</dbReference>
<evidence type="ECO:0000313" key="18">
    <source>
        <dbReference type="Proteomes" id="UP000092967"/>
    </source>
</evidence>
<evidence type="ECO:0000256" key="4">
    <source>
        <dbReference type="ARBA" id="ARBA00022448"/>
    </source>
</evidence>
<comment type="function">
    <text evidence="13">Required for the insertion and/or proper folding and/or complex formation of integral membrane proteins into the membrane. Involved in integration of membrane proteins that insert both dependently and independently of the Sec translocase complex, as well as at least some lipoproteins. Aids folding of multispanning membrane proteins.</text>
</comment>
<feature type="domain" description="Membrane insertase YidC/Oxa/ALB C-terminal" evidence="15">
    <location>
        <begin position="374"/>
        <end position="584"/>
    </location>
</feature>
<keyword evidence="18" id="KW-1185">Reference proteome</keyword>
<evidence type="ECO:0000256" key="10">
    <source>
        <dbReference type="ARBA" id="ARBA00023186"/>
    </source>
</evidence>
<accession>A0A1B1Y336</accession>
<organism evidence="17 18">
    <name type="scientific">Wenyingzhuangia fucanilytica</name>
    <dbReference type="NCBI Taxonomy" id="1790137"/>
    <lineage>
        <taxon>Bacteria</taxon>
        <taxon>Pseudomonadati</taxon>
        <taxon>Bacteroidota</taxon>
        <taxon>Flavobacteriia</taxon>
        <taxon>Flavobacteriales</taxon>
        <taxon>Flavobacteriaceae</taxon>
        <taxon>Wenyingzhuangia</taxon>
    </lineage>
</organism>
<dbReference type="NCBIfam" id="TIGR03592">
    <property type="entry name" value="yidC_oxa1_cterm"/>
    <property type="match status" value="1"/>
</dbReference>
<feature type="region of interest" description="Disordered" evidence="14">
    <location>
        <begin position="600"/>
        <end position="633"/>
    </location>
</feature>
<evidence type="ECO:0000259" key="15">
    <source>
        <dbReference type="Pfam" id="PF02096"/>
    </source>
</evidence>
<keyword evidence="9 13" id="KW-0472">Membrane</keyword>
<sequence>MEEKKKLDITQLIGFALIGAVLVWYTMSSKDKAPAEETAKTEIVNTNNSQNATDNTIVTDSTLQAEAVKKYGNFAYAVASGTEEEGTTTLESDVLKLVIANKGGQIVEARLKEYDDYQKNPLYLIKDQNADFNIQFGTQDNKLINTKDLIFEPSTSKNGQNQVASFKLKVSNTQYLEYRYELKPNDYMIDFSVRSVGLENVINSNNQINLEWNLTAKRQEKSIKYENQMTALHYEKEDGKFDDLSVASEDEETEENVDWIGYKQHFFSTILLTNTPFEKAELKSESLVKDALVDSLVTKSFSTTAPLKLTNGALSYNMGLYIGPNIHENLASYNKGIENVMNLGWGIFGWINRNVFIPIFHFLSGLLNGFNGSYGVVIILMTLVVRLLMSPLVYKSYVSSAKMKVLKPEMDAINAKFPGKENQMKRQSEIMALQRKSGVNMMAGCIPALLQMPVFFALFRFFPSEIDLRQQPFLWADDLSSYDSVFEWSTHIPILSSFYGNHFSLFPVLASVAIFFYMRMNQGQQMSMQQPAQEGMPDMQKMMKMMMYFSPIMMLFFFNNYASGLSLYYFVSNLLTLSIMFVIKNYVIDEEKILAKIHENRKKPKKTSKFKQRLDEAMKQAQAQQEAQKKRKK</sequence>
<feature type="transmembrane region" description="Helical" evidence="13">
    <location>
        <begin position="441"/>
        <end position="462"/>
    </location>
</feature>
<evidence type="ECO:0000256" key="13">
    <source>
        <dbReference type="HAMAP-Rule" id="MF_01810"/>
    </source>
</evidence>
<dbReference type="GO" id="GO:0005886">
    <property type="term" value="C:plasma membrane"/>
    <property type="evidence" value="ECO:0007669"/>
    <property type="project" value="UniProtKB-SubCell"/>
</dbReference>
<dbReference type="OrthoDB" id="9780552at2"/>
<evidence type="ECO:0000256" key="7">
    <source>
        <dbReference type="ARBA" id="ARBA00022927"/>
    </source>
</evidence>
<dbReference type="Pfam" id="PF14849">
    <property type="entry name" value="YidC_periplas"/>
    <property type="match status" value="1"/>
</dbReference>
<dbReference type="InterPro" id="IPR019998">
    <property type="entry name" value="Membr_insert_YidC"/>
</dbReference>
<dbReference type="RefSeq" id="WP_068824291.1">
    <property type="nucleotide sequence ID" value="NZ_CP014224.1"/>
</dbReference>
<dbReference type="CDD" id="cd20070">
    <property type="entry name" value="5TM_YidC_Alb3"/>
    <property type="match status" value="1"/>
</dbReference>
<comment type="subcellular location">
    <subcellularLocation>
        <location evidence="1">Cell inner membrane</location>
        <topology evidence="1">Multi-pass membrane protein</topology>
    </subcellularLocation>
    <subcellularLocation>
        <location evidence="13">Cell membrane</location>
        <topology evidence="13">Multi-pass membrane protein</topology>
    </subcellularLocation>
</comment>
<dbReference type="NCBIfam" id="NF002356">
    <property type="entry name" value="PRK01318.2-3"/>
    <property type="match status" value="1"/>
</dbReference>
<keyword evidence="5 13" id="KW-1003">Cell membrane</keyword>
<keyword evidence="8 13" id="KW-1133">Transmembrane helix</keyword>
<dbReference type="PRINTS" id="PR00701">
    <property type="entry name" value="60KDINNERMP"/>
</dbReference>
<evidence type="ECO:0000256" key="2">
    <source>
        <dbReference type="ARBA" id="ARBA00010527"/>
    </source>
</evidence>
<dbReference type="Proteomes" id="UP000092967">
    <property type="component" value="Chromosome"/>
</dbReference>
<evidence type="ECO:0000256" key="3">
    <source>
        <dbReference type="ARBA" id="ARBA00015325"/>
    </source>
</evidence>
<dbReference type="PANTHER" id="PTHR12428">
    <property type="entry name" value="OXA1"/>
    <property type="match status" value="1"/>
</dbReference>
<dbReference type="NCBIfam" id="TIGR03593">
    <property type="entry name" value="yidC_nterm"/>
    <property type="match status" value="1"/>
</dbReference>
<evidence type="ECO:0000256" key="8">
    <source>
        <dbReference type="ARBA" id="ARBA00022989"/>
    </source>
</evidence>
<comment type="subunit">
    <text evidence="13">Interacts with the Sec translocase complex via SecD. Specifically interacts with transmembrane segments of nascent integral membrane proteins during membrane integration.</text>
</comment>
<dbReference type="InterPro" id="IPR047196">
    <property type="entry name" value="YidC_ALB_C"/>
</dbReference>
<dbReference type="HAMAP" id="MF_01810">
    <property type="entry name" value="YidC_type1"/>
    <property type="match status" value="1"/>
</dbReference>
<dbReference type="EMBL" id="CP014224">
    <property type="protein sequence ID" value="ANW95186.1"/>
    <property type="molecule type" value="Genomic_DNA"/>
</dbReference>
<dbReference type="AlphaFoldDB" id="A0A1B1Y336"/>
<proteinExistence type="inferred from homology"/>
<comment type="similarity">
    <text evidence="2 13">Belongs to the OXA1/ALB3/YidC family. Type 1 subfamily.</text>
</comment>
<dbReference type="InterPro" id="IPR038221">
    <property type="entry name" value="YidC_periplasmic_sf"/>
</dbReference>
<dbReference type="Gene3D" id="2.70.98.90">
    <property type="match status" value="1"/>
</dbReference>
<dbReference type="STRING" id="1790137.AXE80_02315"/>